<evidence type="ECO:0000256" key="3">
    <source>
        <dbReference type="ARBA" id="ARBA00022448"/>
    </source>
</evidence>
<evidence type="ECO:0000256" key="8">
    <source>
        <dbReference type="ARBA" id="ARBA00023136"/>
    </source>
</evidence>
<dbReference type="InterPro" id="IPR001320">
    <property type="entry name" value="Iontro_rcpt_C"/>
</dbReference>
<keyword evidence="9 15" id="KW-0675">Receptor</keyword>
<keyword evidence="11" id="KW-1071">Ligand-gated ion channel</keyword>
<keyword evidence="5" id="KW-0732">Signal</keyword>
<organism evidence="15 16">
    <name type="scientific">Cajanus cajan</name>
    <name type="common">Pigeon pea</name>
    <name type="synonym">Cajanus indicus</name>
    <dbReference type="NCBI Taxonomy" id="3821"/>
    <lineage>
        <taxon>Eukaryota</taxon>
        <taxon>Viridiplantae</taxon>
        <taxon>Streptophyta</taxon>
        <taxon>Embryophyta</taxon>
        <taxon>Tracheophyta</taxon>
        <taxon>Spermatophyta</taxon>
        <taxon>Magnoliopsida</taxon>
        <taxon>eudicotyledons</taxon>
        <taxon>Gunneridae</taxon>
        <taxon>Pentapetalae</taxon>
        <taxon>rosids</taxon>
        <taxon>fabids</taxon>
        <taxon>Fabales</taxon>
        <taxon>Fabaceae</taxon>
        <taxon>Papilionoideae</taxon>
        <taxon>50 kb inversion clade</taxon>
        <taxon>NPAAA clade</taxon>
        <taxon>indigoferoid/millettioid clade</taxon>
        <taxon>Phaseoleae</taxon>
        <taxon>Cajanus</taxon>
    </lineage>
</organism>
<dbReference type="InterPro" id="IPR015683">
    <property type="entry name" value="Ionotropic_Glu_rcpt"/>
</dbReference>
<proteinExistence type="inferred from homology"/>
<keyword evidence="6 13" id="KW-1133">Transmembrane helix</keyword>
<keyword evidence="12" id="KW-0407">Ion channel</keyword>
<evidence type="ECO:0000256" key="9">
    <source>
        <dbReference type="ARBA" id="ARBA00023170"/>
    </source>
</evidence>
<feature type="transmembrane region" description="Helical" evidence="13">
    <location>
        <begin position="82"/>
        <end position="100"/>
    </location>
</feature>
<keyword evidence="3" id="KW-0813">Transport</keyword>
<dbReference type="SUPFAM" id="SSF53850">
    <property type="entry name" value="Periplasmic binding protein-like II"/>
    <property type="match status" value="1"/>
</dbReference>
<keyword evidence="10" id="KW-0325">Glycoprotein</keyword>
<dbReference type="SMART" id="SM00079">
    <property type="entry name" value="PBPe"/>
    <property type="match status" value="1"/>
</dbReference>
<sequence>MIVTEKSKESTWMFMKPFTWQMWVATGAMLIYTMLVVWYLEREPNPEFHGNWRSQISTALMFTFSSLFFAHREKIYSDLSRVVMVSWLFLVLILNSSYTASLSSMLTVQRLRPNVTDMEYLKKHNMKIGCDGDSFVRTYLEKVKEFKPENIINISGEDHYACAFKNNSIAAAFLELPYEKVYISEHCTGYSASVPTVKFGGLGFMFQKGSPVARDVSKAILQLLELGELKKLEDKWLNHPGACSNKSTSESTESLRLGSFWVLYVISGATSTICFLLYTIQLKYSQTSQDEVQEQRNDNSGAQSPWKKVVIIVKQIYSRKYAPQTTIQNQAMAP</sequence>
<dbReference type="Pfam" id="PF00060">
    <property type="entry name" value="Lig_chan"/>
    <property type="match status" value="1"/>
</dbReference>
<feature type="domain" description="Ionotropic glutamate receptor C-terminal" evidence="14">
    <location>
        <begin position="34"/>
        <end position="239"/>
    </location>
</feature>
<evidence type="ECO:0000259" key="14">
    <source>
        <dbReference type="SMART" id="SM00079"/>
    </source>
</evidence>
<dbReference type="FunFam" id="1.10.287.70:FF:000037">
    <property type="entry name" value="Glutamate receptor"/>
    <property type="match status" value="1"/>
</dbReference>
<keyword evidence="8 13" id="KW-0472">Membrane</keyword>
<dbReference type="Gene3D" id="1.10.287.70">
    <property type="match status" value="1"/>
</dbReference>
<reference evidence="15 16" key="1">
    <citation type="journal article" date="2012" name="Nat. Biotechnol.">
        <title>Draft genome sequence of pigeonpea (Cajanus cajan), an orphan legume crop of resource-poor farmers.</title>
        <authorList>
            <person name="Varshney R.K."/>
            <person name="Chen W."/>
            <person name="Li Y."/>
            <person name="Bharti A.K."/>
            <person name="Saxena R.K."/>
            <person name="Schlueter J.A."/>
            <person name="Donoghue M.T."/>
            <person name="Azam S."/>
            <person name="Fan G."/>
            <person name="Whaley A.M."/>
            <person name="Farmer A.D."/>
            <person name="Sheridan J."/>
            <person name="Iwata A."/>
            <person name="Tuteja R."/>
            <person name="Penmetsa R.V."/>
            <person name="Wu W."/>
            <person name="Upadhyaya H.D."/>
            <person name="Yang S.P."/>
            <person name="Shah T."/>
            <person name="Saxena K.B."/>
            <person name="Michael T."/>
            <person name="McCombie W.R."/>
            <person name="Yang B."/>
            <person name="Zhang G."/>
            <person name="Yang H."/>
            <person name="Wang J."/>
            <person name="Spillane C."/>
            <person name="Cook D.R."/>
            <person name="May G.D."/>
            <person name="Xu X."/>
            <person name="Jackson S.A."/>
        </authorList>
    </citation>
    <scope>NUCLEOTIDE SEQUENCE [LARGE SCALE GENOMIC DNA]</scope>
    <source>
        <strain evidence="16">cv. Asha</strain>
    </source>
</reference>
<keyword evidence="7" id="KW-0406">Ion transport</keyword>
<keyword evidence="16" id="KW-1185">Reference proteome</keyword>
<name>A0A151TYN4_CAJCA</name>
<gene>
    <name evidence="15" type="ORF">KK1_004665</name>
</gene>
<keyword evidence="4 13" id="KW-0812">Transmembrane</keyword>
<dbReference type="PANTHER" id="PTHR18966">
    <property type="entry name" value="IONOTROPIC GLUTAMATE RECEPTOR"/>
    <property type="match status" value="1"/>
</dbReference>
<comment type="subcellular location">
    <subcellularLocation>
        <location evidence="1">Membrane</location>
        <topology evidence="1">Multi-pass membrane protein</topology>
    </subcellularLocation>
</comment>
<feature type="transmembrane region" description="Helical" evidence="13">
    <location>
        <begin position="52"/>
        <end position="70"/>
    </location>
</feature>
<dbReference type="Proteomes" id="UP000075243">
    <property type="component" value="Chromosome 2"/>
</dbReference>
<evidence type="ECO:0000256" key="2">
    <source>
        <dbReference type="ARBA" id="ARBA00008685"/>
    </source>
</evidence>
<evidence type="ECO:0000313" key="15">
    <source>
        <dbReference type="EMBL" id="KYP72084.1"/>
    </source>
</evidence>
<evidence type="ECO:0000256" key="7">
    <source>
        <dbReference type="ARBA" id="ARBA00023065"/>
    </source>
</evidence>
<dbReference type="EMBL" id="CM003604">
    <property type="protein sequence ID" value="KYP72084.1"/>
    <property type="molecule type" value="Genomic_DNA"/>
</dbReference>
<evidence type="ECO:0000256" key="1">
    <source>
        <dbReference type="ARBA" id="ARBA00004141"/>
    </source>
</evidence>
<dbReference type="GO" id="GO:0015276">
    <property type="term" value="F:ligand-gated monoatomic ion channel activity"/>
    <property type="evidence" value="ECO:0007669"/>
    <property type="project" value="InterPro"/>
</dbReference>
<evidence type="ECO:0000256" key="5">
    <source>
        <dbReference type="ARBA" id="ARBA00022729"/>
    </source>
</evidence>
<comment type="similarity">
    <text evidence="2">Belongs to the glutamate-gated ion channel (TC 1.A.10.1) family.</text>
</comment>
<evidence type="ECO:0000256" key="12">
    <source>
        <dbReference type="ARBA" id="ARBA00023303"/>
    </source>
</evidence>
<dbReference type="GO" id="GO:0016020">
    <property type="term" value="C:membrane"/>
    <property type="evidence" value="ECO:0007669"/>
    <property type="project" value="UniProtKB-SubCell"/>
</dbReference>
<dbReference type="AlphaFoldDB" id="A0A151TYN4"/>
<evidence type="ECO:0000256" key="11">
    <source>
        <dbReference type="ARBA" id="ARBA00023286"/>
    </source>
</evidence>
<evidence type="ECO:0000256" key="10">
    <source>
        <dbReference type="ARBA" id="ARBA00023180"/>
    </source>
</evidence>
<protein>
    <submittedName>
        <fullName evidence="15">Glutamate receptor 3.4</fullName>
    </submittedName>
</protein>
<dbReference type="Gene3D" id="3.40.190.10">
    <property type="entry name" value="Periplasmic binding protein-like II"/>
    <property type="match status" value="1"/>
</dbReference>
<evidence type="ECO:0000256" key="6">
    <source>
        <dbReference type="ARBA" id="ARBA00022989"/>
    </source>
</evidence>
<feature type="transmembrane region" description="Helical" evidence="13">
    <location>
        <begin position="261"/>
        <end position="280"/>
    </location>
</feature>
<dbReference type="OMA" id="WRITSHI"/>
<evidence type="ECO:0000256" key="4">
    <source>
        <dbReference type="ARBA" id="ARBA00022692"/>
    </source>
</evidence>
<dbReference type="Gramene" id="C.cajan_04550.t">
    <property type="protein sequence ID" value="C.cajan_04550.t"/>
    <property type="gene ID" value="C.cajan_04550"/>
</dbReference>
<feature type="transmembrane region" description="Helical" evidence="13">
    <location>
        <begin position="20"/>
        <end position="40"/>
    </location>
</feature>
<accession>A0A151TYN4</accession>
<evidence type="ECO:0000313" key="16">
    <source>
        <dbReference type="Proteomes" id="UP000075243"/>
    </source>
</evidence>
<evidence type="ECO:0000256" key="13">
    <source>
        <dbReference type="SAM" id="Phobius"/>
    </source>
</evidence>